<feature type="binding site" evidence="7">
    <location>
        <begin position="101"/>
        <end position="108"/>
    </location>
    <ligand>
        <name>ATP</name>
        <dbReference type="ChEBI" id="CHEBI:30616"/>
    </ligand>
</feature>
<dbReference type="PANTHER" id="PTHR13140">
    <property type="entry name" value="MYOSIN"/>
    <property type="match status" value="1"/>
</dbReference>
<accession>A0A058ZCM7</accession>
<reference evidence="10" key="1">
    <citation type="submission" date="2013-04" db="EMBL/GenBank/DDBJ databases">
        <title>The Genome Sequence of Fonticula alba ATCC 38817.</title>
        <authorList>
            <consortium name="The Broad Institute Genomics Platform"/>
            <person name="Russ C."/>
            <person name="Cuomo C."/>
            <person name="Burger G."/>
            <person name="Gray M.W."/>
            <person name="Holland P.W.H."/>
            <person name="King N."/>
            <person name="Lang F.B.F."/>
            <person name="Roger A.J."/>
            <person name="Ruiz-Trillo I."/>
            <person name="Brown M."/>
            <person name="Walker B."/>
            <person name="Young S."/>
            <person name="Zeng Q."/>
            <person name="Gargeya S."/>
            <person name="Fitzgerald M."/>
            <person name="Haas B."/>
            <person name="Abouelleil A."/>
            <person name="Allen A.W."/>
            <person name="Alvarado L."/>
            <person name="Arachchi H.M."/>
            <person name="Berlin A.M."/>
            <person name="Chapman S.B."/>
            <person name="Gainer-Dewar J."/>
            <person name="Goldberg J."/>
            <person name="Griggs A."/>
            <person name="Gujja S."/>
            <person name="Hansen M."/>
            <person name="Howarth C."/>
            <person name="Imamovic A."/>
            <person name="Ireland A."/>
            <person name="Larimer J."/>
            <person name="McCowan C."/>
            <person name="Murphy C."/>
            <person name="Pearson M."/>
            <person name="Poon T.W."/>
            <person name="Priest M."/>
            <person name="Roberts A."/>
            <person name="Saif S."/>
            <person name="Shea T."/>
            <person name="Sisk P."/>
            <person name="Sykes S."/>
            <person name="Wortman J."/>
            <person name="Nusbaum C."/>
            <person name="Birren B."/>
        </authorList>
    </citation>
    <scope>NUCLEOTIDE SEQUENCE [LARGE SCALE GENOMIC DNA]</scope>
    <source>
        <strain evidence="10">ATCC 38817</strain>
    </source>
</reference>
<dbReference type="GO" id="GO:0006897">
    <property type="term" value="P:endocytosis"/>
    <property type="evidence" value="ECO:0007669"/>
    <property type="project" value="TreeGrafter"/>
</dbReference>
<dbReference type="PROSITE" id="PS51456">
    <property type="entry name" value="MYOSIN_MOTOR"/>
    <property type="match status" value="1"/>
</dbReference>
<dbReference type="InterPro" id="IPR036961">
    <property type="entry name" value="Kinesin_motor_dom_sf"/>
</dbReference>
<feature type="domain" description="TH1" evidence="9">
    <location>
        <begin position="836"/>
        <end position="1055"/>
    </location>
</feature>
<keyword evidence="5 7" id="KW-0505">Motor protein</keyword>
<dbReference type="PRINTS" id="PR00193">
    <property type="entry name" value="MYOSINHEAVY"/>
</dbReference>
<dbReference type="InterPro" id="IPR000048">
    <property type="entry name" value="IQ_motif_EF-hand-BS"/>
</dbReference>
<dbReference type="GO" id="GO:0051015">
    <property type="term" value="F:actin filament binding"/>
    <property type="evidence" value="ECO:0007669"/>
    <property type="project" value="TreeGrafter"/>
</dbReference>
<sequence length="1058" mass="115866">MRDDKSPGVPDFVLIEPVSEEALIENMRVRFQADAIYTAIGPVVVSVNPYRNLPDMYTRKLIDAYKAKHSFEMPPHIYAIAADAYRDMSTFNRDQCIIISGESGAGKTEASKHVMHYIAAASGDGAREADVTRVKDQLLQSNPVLEAFGNARTTRNDNSSRFGKYMDIQFNRSGDPVGGQITVYLLEKSRVVRQAAGDRNFHAFYQVLSSGALGAGAKAADFHYLNQSGVDTVRTINDAKDFTIVKSAMRILGFTDLEITSAFDIVAAVLHIGNINFVATSEGHSAVCTQAGSQNALNNAAQKLGVTAAGLATALTQRTVATRGDSVQAHSSAEQATHTRDALAKGLYDRLFSWLVTRINNSIQYIPQTSYDTPSVIGVLDIYGFEVFELNSFEQFCINYCNEKLQQLFIALTLKAEQDEYASEGITWEPVEYFNNSIICELIDAPRQGIIALLDEECLRPGQPTDDTFVTKISEAHQNHAHFASRENAAHRSDKTLPHGAFRLRHYAGDVTYHAQGFLDKNTDLLQRDLRVLGGSSSVAVVRELFPDAAASQAQSGAAKRPVTAGTAFKTSLAALVNNLEQKQPNYIRCLKPNARQQASLWDADLVIHQTRYLGLLENVRVRRAGFAYRTHHERWLARYKMLHPRLWIGARDTYSRSDANLPAAEQCRMLCQHLGLGSDDFRIGRTKVFIRSPRTLDLFEQTRARALPAIATTIQRMWRGLRARLWVRRTRAALVIQMVYRGYKASKHAMAIVRTFSNVKTMPDYGRGVAWPALDSPALARFDTYMRRIHATWRASCIVKTLDPERATFIRKKIILHGFLAGKKQGWNAQAWNHPHRRSYLAPGLTVDQIDSAVLIPPPATGSSAAGVAPGSPGARVVVASPASKINRSGKIDQRVIVLTPTALARLDSGSLKAGRHAAVPLERVKALTVSGGQDQLLVVRFDTGPSSSTAESDWVLDFGVSGNPGALYEFVAELLFHTSPTGRTTATSVGGERRGASPILIDVVSISDSIEVAVSGSRRAVNVVAEAGSSSESTAPATTVRKLNGGAVWQVSAAMV</sequence>
<dbReference type="SUPFAM" id="SSF52540">
    <property type="entry name" value="P-loop containing nucleoside triphosphate hydrolases"/>
    <property type="match status" value="1"/>
</dbReference>
<dbReference type="Gene3D" id="6.20.240.20">
    <property type="match status" value="1"/>
</dbReference>
<gene>
    <name evidence="10" type="ORF">H696_01540</name>
</gene>
<evidence type="ECO:0000256" key="2">
    <source>
        <dbReference type="ARBA" id="ARBA00022741"/>
    </source>
</evidence>
<evidence type="ECO:0000313" key="11">
    <source>
        <dbReference type="Proteomes" id="UP000030693"/>
    </source>
</evidence>
<evidence type="ECO:0000256" key="4">
    <source>
        <dbReference type="ARBA" id="ARBA00023123"/>
    </source>
</evidence>
<dbReference type="Gene3D" id="1.20.5.190">
    <property type="match status" value="1"/>
</dbReference>
<dbReference type="GO" id="GO:0005886">
    <property type="term" value="C:plasma membrane"/>
    <property type="evidence" value="ECO:0007669"/>
    <property type="project" value="TreeGrafter"/>
</dbReference>
<name>A0A058ZCM7_FONAL</name>
<evidence type="ECO:0000259" key="8">
    <source>
        <dbReference type="PROSITE" id="PS51456"/>
    </source>
</evidence>
<keyword evidence="3 7" id="KW-0067">ATP-binding</keyword>
<evidence type="ECO:0008006" key="12">
    <source>
        <dbReference type="Google" id="ProtNLM"/>
    </source>
</evidence>
<evidence type="ECO:0000313" key="10">
    <source>
        <dbReference type="EMBL" id="KCV72134.1"/>
    </source>
</evidence>
<keyword evidence="2 7" id="KW-0547">Nucleotide-binding</keyword>
<dbReference type="InterPro" id="IPR036072">
    <property type="entry name" value="MYSc_Myo1"/>
</dbReference>
<dbReference type="GO" id="GO:0016459">
    <property type="term" value="C:myosin complex"/>
    <property type="evidence" value="ECO:0007669"/>
    <property type="project" value="UniProtKB-KW"/>
</dbReference>
<organism evidence="10">
    <name type="scientific">Fonticula alba</name>
    <name type="common">Slime mold</name>
    <dbReference type="NCBI Taxonomy" id="691883"/>
    <lineage>
        <taxon>Eukaryota</taxon>
        <taxon>Rotosphaerida</taxon>
        <taxon>Fonticulaceae</taxon>
        <taxon>Fonticula</taxon>
    </lineage>
</organism>
<dbReference type="STRING" id="691883.A0A058ZCM7"/>
<dbReference type="GO" id="GO:0005524">
    <property type="term" value="F:ATP binding"/>
    <property type="evidence" value="ECO:0007669"/>
    <property type="project" value="UniProtKB-UniRule"/>
</dbReference>
<dbReference type="PROSITE" id="PS50096">
    <property type="entry name" value="IQ"/>
    <property type="match status" value="2"/>
</dbReference>
<dbReference type="FunFam" id="1.20.58.530:FF:000004">
    <property type="entry name" value="Unconventional myosin ID"/>
    <property type="match status" value="1"/>
</dbReference>
<dbReference type="GO" id="GO:0005737">
    <property type="term" value="C:cytoplasm"/>
    <property type="evidence" value="ECO:0007669"/>
    <property type="project" value="TreeGrafter"/>
</dbReference>
<protein>
    <recommendedName>
        <fullName evidence="12">Myosin motor domain-containing protein</fullName>
    </recommendedName>
</protein>
<evidence type="ECO:0000256" key="1">
    <source>
        <dbReference type="ARBA" id="ARBA00008314"/>
    </source>
</evidence>
<evidence type="ECO:0000256" key="5">
    <source>
        <dbReference type="ARBA" id="ARBA00023175"/>
    </source>
</evidence>
<dbReference type="Pfam" id="PF06017">
    <property type="entry name" value="Myosin_TH1"/>
    <property type="match status" value="1"/>
</dbReference>
<dbReference type="Gene3D" id="1.10.10.820">
    <property type="match status" value="1"/>
</dbReference>
<dbReference type="InterPro" id="IPR010926">
    <property type="entry name" value="Myosin_TH1"/>
</dbReference>
<dbReference type="GO" id="GO:0000146">
    <property type="term" value="F:microfilament motor activity"/>
    <property type="evidence" value="ECO:0007669"/>
    <property type="project" value="TreeGrafter"/>
</dbReference>
<dbReference type="InterPro" id="IPR027417">
    <property type="entry name" value="P-loop_NTPase"/>
</dbReference>
<dbReference type="Gene3D" id="1.20.58.530">
    <property type="match status" value="1"/>
</dbReference>
<dbReference type="CDD" id="cd01378">
    <property type="entry name" value="MYSc_Myo1"/>
    <property type="match status" value="1"/>
</dbReference>
<dbReference type="Pfam" id="PF00063">
    <property type="entry name" value="Myosin_head"/>
    <property type="match status" value="1"/>
</dbReference>
<evidence type="ECO:0000259" key="9">
    <source>
        <dbReference type="PROSITE" id="PS51757"/>
    </source>
</evidence>
<dbReference type="GO" id="GO:0007015">
    <property type="term" value="P:actin filament organization"/>
    <property type="evidence" value="ECO:0007669"/>
    <property type="project" value="TreeGrafter"/>
</dbReference>
<feature type="region of interest" description="Actin-binding" evidence="7">
    <location>
        <begin position="573"/>
        <end position="595"/>
    </location>
</feature>
<dbReference type="SMART" id="SM00242">
    <property type="entry name" value="MYSc"/>
    <property type="match status" value="1"/>
</dbReference>
<feature type="domain" description="Myosin motor" evidence="8">
    <location>
        <begin position="7"/>
        <end position="705"/>
    </location>
</feature>
<dbReference type="CDD" id="cd23767">
    <property type="entry name" value="IQCD"/>
    <property type="match status" value="1"/>
</dbReference>
<dbReference type="eggNOG" id="KOG0164">
    <property type="taxonomic scope" value="Eukaryota"/>
</dbReference>
<dbReference type="GeneID" id="20526265"/>
<evidence type="ECO:0000256" key="6">
    <source>
        <dbReference type="ARBA" id="ARBA00023203"/>
    </source>
</evidence>
<dbReference type="PROSITE" id="PS51757">
    <property type="entry name" value="TH1"/>
    <property type="match status" value="1"/>
</dbReference>
<keyword evidence="6 7" id="KW-0009">Actin-binding</keyword>
<dbReference type="AlphaFoldDB" id="A0A058ZCM7"/>
<dbReference type="Proteomes" id="UP000030693">
    <property type="component" value="Unassembled WGS sequence"/>
</dbReference>
<keyword evidence="4 7" id="KW-0518">Myosin</keyword>
<dbReference type="PANTHER" id="PTHR13140:SF679">
    <property type="entry name" value="UNCONVENTIONAL MYOSIN IC"/>
    <property type="match status" value="1"/>
</dbReference>
<dbReference type="GO" id="GO:0030048">
    <property type="term" value="P:actin filament-based movement"/>
    <property type="evidence" value="ECO:0007669"/>
    <property type="project" value="TreeGrafter"/>
</dbReference>
<keyword evidence="11" id="KW-1185">Reference proteome</keyword>
<proteinExistence type="inferred from homology"/>
<evidence type="ECO:0000256" key="3">
    <source>
        <dbReference type="ARBA" id="ARBA00022840"/>
    </source>
</evidence>
<dbReference type="Gene3D" id="1.20.120.720">
    <property type="entry name" value="Myosin VI head, motor domain, U50 subdomain"/>
    <property type="match status" value="1"/>
</dbReference>
<dbReference type="Pfam" id="PF00612">
    <property type="entry name" value="IQ"/>
    <property type="match status" value="2"/>
</dbReference>
<dbReference type="Gene3D" id="3.40.850.10">
    <property type="entry name" value="Kinesin motor domain"/>
    <property type="match status" value="1"/>
</dbReference>
<dbReference type="InterPro" id="IPR001609">
    <property type="entry name" value="Myosin_head_motor_dom-like"/>
</dbReference>
<dbReference type="RefSeq" id="XP_009493712.1">
    <property type="nucleotide sequence ID" value="XM_009495437.1"/>
</dbReference>
<dbReference type="OMA" id="QPEWKNQ"/>
<dbReference type="SMART" id="SM00015">
    <property type="entry name" value="IQ"/>
    <property type="match status" value="2"/>
</dbReference>
<dbReference type="OrthoDB" id="6108017at2759"/>
<dbReference type="EMBL" id="KB932202">
    <property type="protein sequence ID" value="KCV72134.1"/>
    <property type="molecule type" value="Genomic_DNA"/>
</dbReference>
<comment type="similarity">
    <text evidence="1 7">Belongs to the TRAFAC class myosin-kinesin ATPase superfamily. Myosin family.</text>
</comment>
<evidence type="ECO:0000256" key="7">
    <source>
        <dbReference type="PROSITE-ProRule" id="PRU00782"/>
    </source>
</evidence>